<evidence type="ECO:0000256" key="1">
    <source>
        <dbReference type="SAM" id="SignalP"/>
    </source>
</evidence>
<sequence length="117" mass="13482">MALHAQQIMRLLIIIIGIVSCFVIAESHEIVPNNKESWTPSYYYSKELGTNPSYHITSSIVPRRIIGKMKECLYHCILIEKYWRLRGEDPKPPVLIKKCINNCIRDLRNAGNARPST</sequence>
<proteinExistence type="predicted"/>
<keyword evidence="1" id="KW-0732">Signal</keyword>
<gene>
    <name evidence="2" type="ORF">PIB30_086996</name>
</gene>
<organism evidence="2 3">
    <name type="scientific">Stylosanthes scabra</name>
    <dbReference type="NCBI Taxonomy" id="79078"/>
    <lineage>
        <taxon>Eukaryota</taxon>
        <taxon>Viridiplantae</taxon>
        <taxon>Streptophyta</taxon>
        <taxon>Embryophyta</taxon>
        <taxon>Tracheophyta</taxon>
        <taxon>Spermatophyta</taxon>
        <taxon>Magnoliopsida</taxon>
        <taxon>eudicotyledons</taxon>
        <taxon>Gunneridae</taxon>
        <taxon>Pentapetalae</taxon>
        <taxon>rosids</taxon>
        <taxon>fabids</taxon>
        <taxon>Fabales</taxon>
        <taxon>Fabaceae</taxon>
        <taxon>Papilionoideae</taxon>
        <taxon>50 kb inversion clade</taxon>
        <taxon>dalbergioids sensu lato</taxon>
        <taxon>Dalbergieae</taxon>
        <taxon>Pterocarpus clade</taxon>
        <taxon>Stylosanthes</taxon>
    </lineage>
</organism>
<feature type="signal peptide" evidence="1">
    <location>
        <begin position="1"/>
        <end position="27"/>
    </location>
</feature>
<evidence type="ECO:0000313" key="3">
    <source>
        <dbReference type="Proteomes" id="UP001341840"/>
    </source>
</evidence>
<dbReference type="Proteomes" id="UP001341840">
    <property type="component" value="Unassembled WGS sequence"/>
</dbReference>
<comment type="caution">
    <text evidence="2">The sequence shown here is derived from an EMBL/GenBank/DDBJ whole genome shotgun (WGS) entry which is preliminary data.</text>
</comment>
<keyword evidence="3" id="KW-1185">Reference proteome</keyword>
<feature type="chain" id="PRO_5045254631" evidence="1">
    <location>
        <begin position="28"/>
        <end position="117"/>
    </location>
</feature>
<dbReference type="EMBL" id="JASCZI010092134">
    <property type="protein sequence ID" value="MED6151924.1"/>
    <property type="molecule type" value="Genomic_DNA"/>
</dbReference>
<evidence type="ECO:0000313" key="2">
    <source>
        <dbReference type="EMBL" id="MED6151924.1"/>
    </source>
</evidence>
<protein>
    <submittedName>
        <fullName evidence="2">Uncharacterized protein</fullName>
    </submittedName>
</protein>
<name>A0ABU6TTW7_9FABA</name>
<reference evidence="2 3" key="1">
    <citation type="journal article" date="2023" name="Plants (Basel)">
        <title>Bridging the Gap: Combining Genomics and Transcriptomics Approaches to Understand Stylosanthes scabra, an Orphan Legume from the Brazilian Caatinga.</title>
        <authorList>
            <person name="Ferreira-Neto J.R.C."/>
            <person name="da Silva M.D."/>
            <person name="Binneck E."/>
            <person name="de Melo N.F."/>
            <person name="da Silva R.H."/>
            <person name="de Melo A.L.T.M."/>
            <person name="Pandolfi V."/>
            <person name="Bustamante F.O."/>
            <person name="Brasileiro-Vidal A.C."/>
            <person name="Benko-Iseppon A.M."/>
        </authorList>
    </citation>
    <scope>NUCLEOTIDE SEQUENCE [LARGE SCALE GENOMIC DNA]</scope>
    <source>
        <tissue evidence="2">Leaves</tissue>
    </source>
</reference>
<accession>A0ABU6TTW7</accession>